<dbReference type="AlphaFoldDB" id="A0AAP9H6B3"/>
<evidence type="ECO:0000313" key="5">
    <source>
        <dbReference type="EMBL" id="QGR07372.1"/>
    </source>
</evidence>
<protein>
    <submittedName>
        <fullName evidence="5">DUF1471 domain-containing protein</fullName>
    </submittedName>
</protein>
<evidence type="ECO:0000256" key="2">
    <source>
        <dbReference type="SAM" id="SignalP"/>
    </source>
</evidence>
<dbReference type="KEGG" id="ppho:CTZ24_13480"/>
<evidence type="ECO:0000313" key="6">
    <source>
        <dbReference type="Proteomes" id="UP000424872"/>
    </source>
</evidence>
<proteinExistence type="predicted"/>
<dbReference type="InterPro" id="IPR025543">
    <property type="entry name" value="Dodecin-like"/>
</dbReference>
<reference evidence="6" key="1">
    <citation type="submission" date="2017-11" db="EMBL/GenBank/DDBJ databases">
        <title>Genome sequence of Pantoea sp. MSR2.</title>
        <authorList>
            <person name="Nascimento F.X."/>
        </authorList>
    </citation>
    <scope>NUCLEOTIDE SEQUENCE [LARGE SCALE GENOMIC DNA]</scope>
    <source>
        <strain evidence="6">MSR2</strain>
    </source>
</reference>
<reference evidence="4" key="3">
    <citation type="submission" date="2023-07" db="EMBL/GenBank/DDBJ databases">
        <title>The extreme plant-growth-promoting properties of Pantoea phytobeneficialis PF55 revealed by functional and genomic analysis.</title>
        <authorList>
            <person name="Nascimento F.X."/>
            <person name="Marcio R.J."/>
        </authorList>
    </citation>
    <scope>NUCLEOTIDE SEQUENCE</scope>
    <source>
        <strain evidence="4">PF55</strain>
    </source>
</reference>
<gene>
    <name evidence="5" type="ORF">CTZ24_13480</name>
    <name evidence="4" type="ORF">Q3404_23525</name>
</gene>
<sequence length="85" mass="8556">MKNILVKMMMAGALVAVSASSLAATEVIMPGTQQVVGHISASGARNLDELVAALGQKADLAGASAFHITSANGKNTFSGTAELLK</sequence>
<reference evidence="5" key="2">
    <citation type="journal article" date="2020" name="Environ. Microbiol.">
        <title>The extreme plant-growth-promoting properties of Pantoea phytobeneficialis MSR2 revealed by functional and genomic analysis.</title>
        <authorList>
            <person name="Nascimento F.X."/>
            <person name="Hernandez A.G."/>
            <person name="Glick B.R."/>
            <person name="Rossi M.J."/>
        </authorList>
    </citation>
    <scope>NUCLEOTIDE SEQUENCE</scope>
    <source>
        <strain evidence="5">MSR2</strain>
    </source>
</reference>
<dbReference type="InterPro" id="IPR036275">
    <property type="entry name" value="YdgH-like_sf"/>
</dbReference>
<dbReference type="Pfam" id="PF07338">
    <property type="entry name" value="YdgH_BhsA-like"/>
    <property type="match status" value="1"/>
</dbReference>
<dbReference type="InterPro" id="IPR010854">
    <property type="entry name" value="YdgH/BhsA/McbA-like_dom"/>
</dbReference>
<keyword evidence="7" id="KW-1185">Reference proteome</keyword>
<dbReference type="EMBL" id="JAUOOM010000032">
    <property type="protein sequence ID" value="MDO6409548.1"/>
    <property type="molecule type" value="Genomic_DNA"/>
</dbReference>
<dbReference type="RefSeq" id="WP_021184414.1">
    <property type="nucleotide sequence ID" value="NZ_CP024636.1"/>
</dbReference>
<evidence type="ECO:0000313" key="4">
    <source>
        <dbReference type="EMBL" id="MDO6409548.1"/>
    </source>
</evidence>
<organism evidence="5 6">
    <name type="scientific">Pantoea phytobeneficialis</name>
    <dbReference type="NCBI Taxonomy" id="2052056"/>
    <lineage>
        <taxon>Bacteria</taxon>
        <taxon>Pseudomonadati</taxon>
        <taxon>Pseudomonadota</taxon>
        <taxon>Gammaproteobacteria</taxon>
        <taxon>Enterobacterales</taxon>
        <taxon>Erwiniaceae</taxon>
        <taxon>Pantoea</taxon>
    </lineage>
</organism>
<feature type="signal peptide" evidence="2">
    <location>
        <begin position="1"/>
        <end position="23"/>
    </location>
</feature>
<evidence type="ECO:0000313" key="7">
    <source>
        <dbReference type="Proteomes" id="UP001171299"/>
    </source>
</evidence>
<evidence type="ECO:0000256" key="1">
    <source>
        <dbReference type="ARBA" id="ARBA00022729"/>
    </source>
</evidence>
<accession>A0AAP9H6B3</accession>
<dbReference type="Gene3D" id="3.30.1660.10">
    <property type="entry name" value="Flavin-binding protein dodecin"/>
    <property type="match status" value="1"/>
</dbReference>
<dbReference type="Proteomes" id="UP000424872">
    <property type="component" value="Chromosome"/>
</dbReference>
<evidence type="ECO:0000259" key="3">
    <source>
        <dbReference type="Pfam" id="PF07338"/>
    </source>
</evidence>
<keyword evidence="1 2" id="KW-0732">Signal</keyword>
<feature type="chain" id="PRO_5042950051" evidence="2">
    <location>
        <begin position="24"/>
        <end position="85"/>
    </location>
</feature>
<dbReference type="Proteomes" id="UP001171299">
    <property type="component" value="Unassembled WGS sequence"/>
</dbReference>
<feature type="domain" description="YdgH/BhsA/McbA-like" evidence="3">
    <location>
        <begin position="34"/>
        <end position="83"/>
    </location>
</feature>
<dbReference type="SUPFAM" id="SSF159871">
    <property type="entry name" value="YdgH-like"/>
    <property type="match status" value="1"/>
</dbReference>
<dbReference type="EMBL" id="CP024636">
    <property type="protein sequence ID" value="QGR07372.1"/>
    <property type="molecule type" value="Genomic_DNA"/>
</dbReference>
<name>A0AAP9H6B3_9GAMM</name>